<dbReference type="AlphaFoldDB" id="A0A9P4WMP1"/>
<gene>
    <name evidence="1" type="ORF">E8E12_005454</name>
</gene>
<sequence>MHNRIQKIAKLQSYDPLECLANACVLVLTSTDPARDSIFHRYLMYLAHILRNAPHFPPKKLDFYLKCISDAMHQSRIASSSPRSSQHRPAQSIRSLYHLTPLAHYRPNDSLHLKPEIRRHADIYTFAAEEALLGPHIELHVSDPTHHFAIAAHALCSWTYRSDPDSDLQIFVPALEQRKTTMRHLLTHLLPPKSAACQGMYSLWWEVKRMFNKGVLRDAMDLMAVFLGASARPDVLWAQTLRPMVESSMGCRLAALKEALEAELRFAVAPERFQSCLGDVMLHLCTRGV</sequence>
<dbReference type="Proteomes" id="UP000758155">
    <property type="component" value="Unassembled WGS sequence"/>
</dbReference>
<reference evidence="1" key="1">
    <citation type="submission" date="2019-04" db="EMBL/GenBank/DDBJ databases">
        <title>Sequencing of skin fungus with MAO and IRED activity.</title>
        <authorList>
            <person name="Marsaioli A.J."/>
            <person name="Bonatto J.M.C."/>
            <person name="Reis Junior O."/>
        </authorList>
    </citation>
    <scope>NUCLEOTIDE SEQUENCE</scope>
    <source>
        <strain evidence="1">28M1</strain>
    </source>
</reference>
<protein>
    <submittedName>
        <fullName evidence="1">Uncharacterized protein</fullName>
    </submittedName>
</protein>
<organism evidence="1 2">
    <name type="scientific">Didymella heteroderae</name>
    <dbReference type="NCBI Taxonomy" id="1769908"/>
    <lineage>
        <taxon>Eukaryota</taxon>
        <taxon>Fungi</taxon>
        <taxon>Dikarya</taxon>
        <taxon>Ascomycota</taxon>
        <taxon>Pezizomycotina</taxon>
        <taxon>Dothideomycetes</taxon>
        <taxon>Pleosporomycetidae</taxon>
        <taxon>Pleosporales</taxon>
        <taxon>Pleosporineae</taxon>
        <taxon>Didymellaceae</taxon>
        <taxon>Didymella</taxon>
    </lineage>
</organism>
<evidence type="ECO:0000313" key="1">
    <source>
        <dbReference type="EMBL" id="KAF3036566.1"/>
    </source>
</evidence>
<name>A0A9P4WMP1_9PLEO</name>
<dbReference type="EMBL" id="SWKV01000049">
    <property type="protein sequence ID" value="KAF3036566.1"/>
    <property type="molecule type" value="Genomic_DNA"/>
</dbReference>
<proteinExistence type="predicted"/>
<dbReference type="OrthoDB" id="10598540at2759"/>
<accession>A0A9P4WMP1</accession>
<comment type="caution">
    <text evidence="1">The sequence shown here is derived from an EMBL/GenBank/DDBJ whole genome shotgun (WGS) entry which is preliminary data.</text>
</comment>
<keyword evidence="2" id="KW-1185">Reference proteome</keyword>
<evidence type="ECO:0000313" key="2">
    <source>
        <dbReference type="Proteomes" id="UP000758155"/>
    </source>
</evidence>